<dbReference type="AlphaFoldDB" id="A0A392LYR0"/>
<feature type="region of interest" description="Disordered" evidence="1">
    <location>
        <begin position="343"/>
        <end position="395"/>
    </location>
</feature>
<feature type="region of interest" description="Disordered" evidence="1">
    <location>
        <begin position="284"/>
        <end position="315"/>
    </location>
</feature>
<feature type="non-terminal residue" evidence="2">
    <location>
        <position position="474"/>
    </location>
</feature>
<dbReference type="Proteomes" id="UP000265520">
    <property type="component" value="Unassembled WGS sequence"/>
</dbReference>
<organism evidence="2 3">
    <name type="scientific">Trifolium medium</name>
    <dbReference type="NCBI Taxonomy" id="97028"/>
    <lineage>
        <taxon>Eukaryota</taxon>
        <taxon>Viridiplantae</taxon>
        <taxon>Streptophyta</taxon>
        <taxon>Embryophyta</taxon>
        <taxon>Tracheophyta</taxon>
        <taxon>Spermatophyta</taxon>
        <taxon>Magnoliopsida</taxon>
        <taxon>eudicotyledons</taxon>
        <taxon>Gunneridae</taxon>
        <taxon>Pentapetalae</taxon>
        <taxon>rosids</taxon>
        <taxon>fabids</taxon>
        <taxon>Fabales</taxon>
        <taxon>Fabaceae</taxon>
        <taxon>Papilionoideae</taxon>
        <taxon>50 kb inversion clade</taxon>
        <taxon>NPAAA clade</taxon>
        <taxon>Hologalegina</taxon>
        <taxon>IRL clade</taxon>
        <taxon>Trifolieae</taxon>
        <taxon>Trifolium</taxon>
    </lineage>
</organism>
<dbReference type="EMBL" id="LXQA010000701">
    <property type="protein sequence ID" value="MCH80113.1"/>
    <property type="molecule type" value="Genomic_DNA"/>
</dbReference>
<protein>
    <submittedName>
        <fullName evidence="2">Uncharacterized protein</fullName>
    </submittedName>
</protein>
<evidence type="ECO:0000256" key="1">
    <source>
        <dbReference type="SAM" id="MobiDB-lite"/>
    </source>
</evidence>
<feature type="region of interest" description="Disordered" evidence="1">
    <location>
        <begin position="422"/>
        <end position="447"/>
    </location>
</feature>
<comment type="caution">
    <text evidence="2">The sequence shown here is derived from an EMBL/GenBank/DDBJ whole genome shotgun (WGS) entry which is preliminary data.</text>
</comment>
<keyword evidence="3" id="KW-1185">Reference proteome</keyword>
<sequence>VDRWKSNVHEAYDTYEQAEYEYIEHCKRVGRQYLSFEGKQTSAKGECSHGNDVDDNSGCQTDLTTNLAERTSSGDIILQWSIQKQLQIVCSRLRIPEPTYQLHEVIVDHGIQYVRYEAYLSTPLIGPNPVSIGSFATSEYDAREDVAVLLLHRVLRATGQRIRDYNHYNIKLIEDHLKETVYENFQLRMEIAAMKAEMNVFNDNFGRESQHWPLVALKMSTVFVNNGVPVTEPLIATESLKEVTLNDIMDAIKILNNRLDCMELCSKDMIKCYLRELQSTAVQSPNDSYKDQSLDSSSGYSPENAAAKNLKTSVQKTTLNREKAVNKGMEKLKNFGTITISDTDDENAKQKKRTMSKGTFVRADQQRKRQNTDLPRVEINQNSFKGKEPDENFNKPFNSDYRRGVNEQGSIPTFSAIPRRLTFTQGEGSNQKSSLGQGQKLGCSPKSVVVKKRSPVARAKGGVPIGRTNAFRNS</sequence>
<feature type="non-terminal residue" evidence="2">
    <location>
        <position position="1"/>
    </location>
</feature>
<accession>A0A392LYR0</accession>
<proteinExistence type="predicted"/>
<evidence type="ECO:0000313" key="3">
    <source>
        <dbReference type="Proteomes" id="UP000265520"/>
    </source>
</evidence>
<evidence type="ECO:0000313" key="2">
    <source>
        <dbReference type="EMBL" id="MCH80113.1"/>
    </source>
</evidence>
<gene>
    <name evidence="2" type="ORF">A2U01_0000875</name>
</gene>
<reference evidence="2 3" key="1">
    <citation type="journal article" date="2018" name="Front. Plant Sci.">
        <title>Red Clover (Trifolium pratense) and Zigzag Clover (T. medium) - A Picture of Genomic Similarities and Differences.</title>
        <authorList>
            <person name="Dluhosova J."/>
            <person name="Istvanek J."/>
            <person name="Nedelnik J."/>
            <person name="Repkova J."/>
        </authorList>
    </citation>
    <scope>NUCLEOTIDE SEQUENCE [LARGE SCALE GENOMIC DNA]</scope>
    <source>
        <strain evidence="3">cv. 10/8</strain>
        <tissue evidence="2">Leaf</tissue>
    </source>
</reference>
<feature type="compositionally biased region" description="Polar residues" evidence="1">
    <location>
        <begin position="422"/>
        <end position="437"/>
    </location>
</feature>
<name>A0A392LYR0_9FABA</name>